<dbReference type="InterPro" id="IPR020837">
    <property type="entry name" value="Fibrinogen_CS"/>
</dbReference>
<reference evidence="5" key="1">
    <citation type="submission" date="2018-11" db="EMBL/GenBank/DDBJ databases">
        <authorList>
            <person name="Alioto T."/>
            <person name="Alioto T."/>
        </authorList>
    </citation>
    <scope>NUCLEOTIDE SEQUENCE</scope>
</reference>
<evidence type="ECO:0000256" key="2">
    <source>
        <dbReference type="SAM" id="MobiDB-lite"/>
    </source>
</evidence>
<evidence type="ECO:0000313" key="5">
    <source>
        <dbReference type="EMBL" id="VDH90567.1"/>
    </source>
</evidence>
<name>A0A8B6BI59_MYTGA</name>
<comment type="caution">
    <text evidence="5">The sequence shown here is derived from an EMBL/GenBank/DDBJ whole genome shotgun (WGS) entry which is preliminary data.</text>
</comment>
<feature type="domain" description="Apple" evidence="3">
    <location>
        <begin position="5"/>
        <end position="96"/>
    </location>
</feature>
<protein>
    <recommendedName>
        <fullName evidence="7">Fibrinogen C-terminal domain-containing protein</fullName>
    </recommendedName>
</protein>
<dbReference type="Proteomes" id="UP000596742">
    <property type="component" value="Unassembled WGS sequence"/>
</dbReference>
<dbReference type="EMBL" id="UYJE01000146">
    <property type="protein sequence ID" value="VDH90567.1"/>
    <property type="molecule type" value="Genomic_DNA"/>
</dbReference>
<keyword evidence="1" id="KW-1015">Disulfide bond</keyword>
<dbReference type="Pfam" id="PF00147">
    <property type="entry name" value="Fibrinogen_C"/>
    <property type="match status" value="1"/>
</dbReference>
<dbReference type="AlphaFoldDB" id="A0A8B6BI59"/>
<dbReference type="PROSITE" id="PS00514">
    <property type="entry name" value="FIBRINOGEN_C_1"/>
    <property type="match status" value="1"/>
</dbReference>
<proteinExistence type="predicted"/>
<dbReference type="Pfam" id="PF00024">
    <property type="entry name" value="PAN_1"/>
    <property type="match status" value="1"/>
</dbReference>
<accession>A0A8B6BI59</accession>
<dbReference type="InterPro" id="IPR003609">
    <property type="entry name" value="Pan_app"/>
</dbReference>
<feature type="compositionally biased region" description="Polar residues" evidence="2">
    <location>
        <begin position="307"/>
        <end position="320"/>
    </location>
</feature>
<dbReference type="InterPro" id="IPR002181">
    <property type="entry name" value="Fibrinogen_a/b/g_C_dom"/>
</dbReference>
<evidence type="ECO:0000259" key="4">
    <source>
        <dbReference type="PROSITE" id="PS51406"/>
    </source>
</evidence>
<dbReference type="InterPro" id="IPR014716">
    <property type="entry name" value="Fibrinogen_a/b/g_C_1"/>
</dbReference>
<evidence type="ECO:0000256" key="1">
    <source>
        <dbReference type="ARBA" id="ARBA00023157"/>
    </source>
</evidence>
<dbReference type="SMART" id="SM00186">
    <property type="entry name" value="FBG"/>
    <property type="match status" value="1"/>
</dbReference>
<keyword evidence="6" id="KW-1185">Reference proteome</keyword>
<dbReference type="OrthoDB" id="7735550at2759"/>
<dbReference type="SUPFAM" id="SSF56496">
    <property type="entry name" value="Fibrinogen C-terminal domain-like"/>
    <property type="match status" value="1"/>
</dbReference>
<gene>
    <name evidence="5" type="ORF">MGAL_10B082209</name>
</gene>
<evidence type="ECO:0000259" key="3">
    <source>
        <dbReference type="PROSITE" id="PS50948"/>
    </source>
</evidence>
<feature type="domain" description="Fibrinogen C-terminal" evidence="4">
    <location>
        <begin position="87"/>
        <end position="273"/>
    </location>
</feature>
<dbReference type="CDD" id="cd00087">
    <property type="entry name" value="FReD"/>
    <property type="match status" value="1"/>
</dbReference>
<sequence>MLLLCVSSIDEKFQKFNIMKNTRIVSSEISPSTIKASSRIECSRVCTSDESCGSCSYDTKLKVCTLYLTCHQKTEYAEGYEIMIKTPEPVTFPADCSEFPDGTNDGVYAISVNNDCIHVYCDMVDKWTVIQRRQDGSTDFYRDWLDYKNGFGDPSGEYWLGNDNISNILNGKSYSLRFDLEDWSGVRRYAQYEMFSIADESADYQLTLAGYSGDAGDAMLDSFPPLNLTGQRFSTRDRDNDDNTGGQCALTQKGGWWYKWCTYANPNGLYFLGTEPGHSGDTMLYSNQPLYLSGQRFSTKDRENDGDSNGQCALTQTDGW</sequence>
<dbReference type="GO" id="GO:0005615">
    <property type="term" value="C:extracellular space"/>
    <property type="evidence" value="ECO:0007669"/>
    <property type="project" value="TreeGrafter"/>
</dbReference>
<organism evidence="5 6">
    <name type="scientific">Mytilus galloprovincialis</name>
    <name type="common">Mediterranean mussel</name>
    <dbReference type="NCBI Taxonomy" id="29158"/>
    <lineage>
        <taxon>Eukaryota</taxon>
        <taxon>Metazoa</taxon>
        <taxon>Spiralia</taxon>
        <taxon>Lophotrochozoa</taxon>
        <taxon>Mollusca</taxon>
        <taxon>Bivalvia</taxon>
        <taxon>Autobranchia</taxon>
        <taxon>Pteriomorphia</taxon>
        <taxon>Mytilida</taxon>
        <taxon>Mytiloidea</taxon>
        <taxon>Mytilidae</taxon>
        <taxon>Mytilinae</taxon>
        <taxon>Mytilus</taxon>
    </lineage>
</organism>
<dbReference type="InterPro" id="IPR050373">
    <property type="entry name" value="Fibrinogen_C-term_domain"/>
</dbReference>
<evidence type="ECO:0008006" key="7">
    <source>
        <dbReference type="Google" id="ProtNLM"/>
    </source>
</evidence>
<dbReference type="PANTHER" id="PTHR19143">
    <property type="entry name" value="FIBRINOGEN/TENASCIN/ANGIOPOEITIN"/>
    <property type="match status" value="1"/>
</dbReference>
<evidence type="ECO:0000313" key="6">
    <source>
        <dbReference type="Proteomes" id="UP000596742"/>
    </source>
</evidence>
<feature type="region of interest" description="Disordered" evidence="2">
    <location>
        <begin position="298"/>
        <end position="320"/>
    </location>
</feature>
<dbReference type="Gene3D" id="4.10.530.10">
    <property type="entry name" value="Gamma-fibrinogen Carboxyl Terminal Fragment, domain 2"/>
    <property type="match status" value="2"/>
</dbReference>
<dbReference type="Gene3D" id="3.90.215.10">
    <property type="entry name" value="Gamma Fibrinogen, chain A, domain 1"/>
    <property type="match status" value="1"/>
</dbReference>
<dbReference type="InterPro" id="IPR036056">
    <property type="entry name" value="Fibrinogen-like_C"/>
</dbReference>
<dbReference type="PROSITE" id="PS50948">
    <property type="entry name" value="PAN"/>
    <property type="match status" value="1"/>
</dbReference>
<dbReference type="PROSITE" id="PS51406">
    <property type="entry name" value="FIBRINOGEN_C_2"/>
    <property type="match status" value="1"/>
</dbReference>